<dbReference type="PANTHER" id="PTHR11692:SF0">
    <property type="entry name" value="BIFUNCTIONAL PURINE BIOSYNTHESIS PROTEIN ATIC"/>
    <property type="match status" value="1"/>
</dbReference>
<evidence type="ECO:0000256" key="8">
    <source>
        <dbReference type="ARBA" id="ARBA00017905"/>
    </source>
</evidence>
<comment type="catalytic activity">
    <reaction evidence="16">
        <text>(6R)-10-formyltetrahydrofolate + 5-amino-1-(5-phospho-beta-D-ribosyl)imidazole-4-carboxamide = 5-formamido-1-(5-phospho-D-ribosyl)imidazole-4-carboxamide + (6S)-5,6,7,8-tetrahydrofolate</text>
        <dbReference type="Rhea" id="RHEA:22192"/>
        <dbReference type="ChEBI" id="CHEBI:57453"/>
        <dbReference type="ChEBI" id="CHEBI:58467"/>
        <dbReference type="ChEBI" id="CHEBI:58475"/>
        <dbReference type="ChEBI" id="CHEBI:195366"/>
        <dbReference type="EC" id="2.1.2.3"/>
    </reaction>
    <physiologicalReaction direction="left-to-right" evidence="16">
        <dbReference type="Rhea" id="RHEA:22193"/>
    </physiologicalReaction>
</comment>
<dbReference type="AlphaFoldDB" id="B3S9D6"/>
<dbReference type="Gene3D" id="3.40.50.1380">
    <property type="entry name" value="Methylglyoxal synthase-like domain"/>
    <property type="match status" value="1"/>
</dbReference>
<dbReference type="Pfam" id="PF01808">
    <property type="entry name" value="AICARFT_IMPCHas"/>
    <property type="match status" value="1"/>
</dbReference>
<evidence type="ECO:0000313" key="20">
    <source>
        <dbReference type="Proteomes" id="UP000009022"/>
    </source>
</evidence>
<accession>B3S9D6</accession>
<evidence type="ECO:0000256" key="13">
    <source>
        <dbReference type="ARBA" id="ARBA00023268"/>
    </source>
</evidence>
<dbReference type="InterPro" id="IPR016193">
    <property type="entry name" value="Cytidine_deaminase-like"/>
</dbReference>
<evidence type="ECO:0000256" key="9">
    <source>
        <dbReference type="ARBA" id="ARBA00022490"/>
    </source>
</evidence>
<dbReference type="PhylomeDB" id="B3S9D6"/>
<evidence type="ECO:0000256" key="4">
    <source>
        <dbReference type="ARBA" id="ARBA00004954"/>
    </source>
</evidence>
<comment type="subcellular location">
    <subcellularLocation>
        <location evidence="2">Cytoplasm</location>
        <location evidence="2">Cytosol</location>
    </subcellularLocation>
</comment>
<dbReference type="NCBIfam" id="NF005492">
    <property type="entry name" value="PRK07106.1"/>
    <property type="match status" value="1"/>
</dbReference>
<dbReference type="FunCoup" id="B3S9D6">
    <property type="interactions" value="1901"/>
</dbReference>
<evidence type="ECO:0000256" key="17">
    <source>
        <dbReference type="ARBA" id="ARBA00048341"/>
    </source>
</evidence>
<evidence type="ECO:0000256" key="5">
    <source>
        <dbReference type="ARBA" id="ARBA00007667"/>
    </source>
</evidence>
<keyword evidence="13" id="KW-0511">Multifunctional enzyme</keyword>
<evidence type="ECO:0000256" key="12">
    <source>
        <dbReference type="ARBA" id="ARBA00022801"/>
    </source>
</evidence>
<dbReference type="OMA" id="IKHNNPC"/>
<evidence type="ECO:0000256" key="11">
    <source>
        <dbReference type="ARBA" id="ARBA00022755"/>
    </source>
</evidence>
<dbReference type="GO" id="GO:0003937">
    <property type="term" value="F:IMP cyclohydrolase activity"/>
    <property type="evidence" value="ECO:0000318"/>
    <property type="project" value="GO_Central"/>
</dbReference>
<dbReference type="InterPro" id="IPR024050">
    <property type="entry name" value="AICAR_Tfase_insert_dom_sf"/>
</dbReference>
<dbReference type="SMART" id="SM00851">
    <property type="entry name" value="MGS"/>
    <property type="match status" value="1"/>
</dbReference>
<dbReference type="CTD" id="6758043"/>
<dbReference type="RefSeq" id="XP_002116883.1">
    <property type="nucleotide sequence ID" value="XM_002116847.1"/>
</dbReference>
<keyword evidence="20" id="KW-1185">Reference proteome</keyword>
<evidence type="ECO:0000256" key="1">
    <source>
        <dbReference type="ARBA" id="ARBA00000945"/>
    </source>
</evidence>
<dbReference type="InterPro" id="IPR002695">
    <property type="entry name" value="PurH-like"/>
</dbReference>
<comment type="similarity">
    <text evidence="5">Belongs to the PurH family.</text>
</comment>
<keyword evidence="11" id="KW-0658">Purine biosynthesis</keyword>
<evidence type="ECO:0000259" key="18">
    <source>
        <dbReference type="PROSITE" id="PS51855"/>
    </source>
</evidence>
<dbReference type="InterPro" id="IPR011607">
    <property type="entry name" value="MGS-like_dom"/>
</dbReference>
<dbReference type="PIRSF" id="PIRSF000414">
    <property type="entry name" value="AICARFT_IMPCHas"/>
    <property type="match status" value="1"/>
</dbReference>
<dbReference type="KEGG" id="tad:TRIADDRAFT_60868"/>
<comment type="catalytic activity">
    <reaction evidence="1">
        <text>10-formyldihydrofolate + 5-amino-1-(5-phospho-beta-D-ribosyl)imidazole-4-carboxamide = 5-formamido-1-(5-phospho-D-ribosyl)imidazole-4-carboxamide + 7,8-dihydrofolate</text>
        <dbReference type="Rhea" id="RHEA:59144"/>
        <dbReference type="ChEBI" id="CHEBI:57451"/>
        <dbReference type="ChEBI" id="CHEBI:57452"/>
        <dbReference type="ChEBI" id="CHEBI:58467"/>
        <dbReference type="ChEBI" id="CHEBI:58475"/>
    </reaction>
    <physiologicalReaction direction="left-to-right" evidence="1">
        <dbReference type="Rhea" id="RHEA:59145"/>
    </physiologicalReaction>
</comment>
<dbReference type="FunFam" id="3.40.50.1380:FF:000001">
    <property type="entry name" value="Bifunctional purine biosynthesis protein PurH"/>
    <property type="match status" value="1"/>
</dbReference>
<name>B3S9D6_TRIAD</name>
<dbReference type="HOGENOM" id="CLU_016316_3_2_1"/>
<dbReference type="Gene3D" id="1.10.287.440">
    <property type="match status" value="1"/>
</dbReference>
<comment type="pathway">
    <text evidence="3">Purine metabolism; IMP biosynthesis via de novo pathway; IMP from 5-formamido-1-(5-phospho-D-ribosyl)imidazole-4-carboxamide: step 1/1.</text>
</comment>
<dbReference type="InParanoid" id="B3S9D6"/>
<feature type="domain" description="MGS-like" evidence="18">
    <location>
        <begin position="1"/>
        <end position="147"/>
    </location>
</feature>
<dbReference type="CDD" id="cd01421">
    <property type="entry name" value="IMPCH"/>
    <property type="match status" value="1"/>
</dbReference>
<dbReference type="PROSITE" id="PS51855">
    <property type="entry name" value="MGS"/>
    <property type="match status" value="1"/>
</dbReference>
<dbReference type="GO" id="GO:0006189">
    <property type="term" value="P:'de novo' IMP biosynthetic process"/>
    <property type="evidence" value="ECO:0000318"/>
    <property type="project" value="GO_Central"/>
</dbReference>
<dbReference type="FunFam" id="3.40.140.20:FF:000003">
    <property type="entry name" value="Bifunctional purine biosynthesis protein"/>
    <property type="match status" value="1"/>
</dbReference>
<evidence type="ECO:0000256" key="6">
    <source>
        <dbReference type="ARBA" id="ARBA00012253"/>
    </source>
</evidence>
<protein>
    <recommendedName>
        <fullName evidence="8">Bifunctional purine biosynthesis protein ATIC</fullName>
        <ecNumber evidence="6">2.1.2.3</ecNumber>
        <ecNumber evidence="7">3.5.4.10</ecNumber>
    </recommendedName>
    <alternativeName>
        <fullName evidence="14">AICAR transformylase/inosine monophosphate cyclohydrolase</fullName>
    </alternativeName>
</protein>
<dbReference type="GeneID" id="6758043"/>
<evidence type="ECO:0000256" key="14">
    <source>
        <dbReference type="ARBA" id="ARBA00032307"/>
    </source>
</evidence>
<keyword evidence="10" id="KW-0808">Transferase</keyword>
<evidence type="ECO:0000313" key="19">
    <source>
        <dbReference type="EMBL" id="EDV20683.1"/>
    </source>
</evidence>
<reference evidence="19 20" key="1">
    <citation type="journal article" date="2008" name="Nature">
        <title>The Trichoplax genome and the nature of placozoans.</title>
        <authorList>
            <person name="Srivastava M."/>
            <person name="Begovic E."/>
            <person name="Chapman J."/>
            <person name="Putnam N.H."/>
            <person name="Hellsten U."/>
            <person name="Kawashima T."/>
            <person name="Kuo A."/>
            <person name="Mitros T."/>
            <person name="Salamov A."/>
            <person name="Carpenter M.L."/>
            <person name="Signorovitch A.Y."/>
            <person name="Moreno M.A."/>
            <person name="Kamm K."/>
            <person name="Grimwood J."/>
            <person name="Schmutz J."/>
            <person name="Shapiro H."/>
            <person name="Grigoriev I.V."/>
            <person name="Buss L.W."/>
            <person name="Schierwater B."/>
            <person name="Dellaporta S.L."/>
            <person name="Rokhsar D.S."/>
        </authorList>
    </citation>
    <scope>NUCLEOTIDE SEQUENCE [LARGE SCALE GENOMIC DNA]</scope>
    <source>
        <strain evidence="19 20">Grell-BS-1999</strain>
    </source>
</reference>
<keyword evidence="9" id="KW-0963">Cytoplasm</keyword>
<dbReference type="GO" id="GO:0005829">
    <property type="term" value="C:cytosol"/>
    <property type="evidence" value="ECO:0000318"/>
    <property type="project" value="GO_Central"/>
</dbReference>
<proteinExistence type="inferred from homology"/>
<evidence type="ECO:0000256" key="7">
    <source>
        <dbReference type="ARBA" id="ARBA00012712"/>
    </source>
</evidence>
<dbReference type="EMBL" id="DS985258">
    <property type="protein sequence ID" value="EDV20683.1"/>
    <property type="molecule type" value="Genomic_DNA"/>
</dbReference>
<dbReference type="PANTHER" id="PTHR11692">
    <property type="entry name" value="BIFUNCTIONAL PURINE BIOSYNTHESIS PROTEIN PURH"/>
    <property type="match status" value="1"/>
</dbReference>
<dbReference type="SMART" id="SM00798">
    <property type="entry name" value="AICARFT_IMPCHas"/>
    <property type="match status" value="1"/>
</dbReference>
<dbReference type="EC" id="2.1.2.3" evidence="6"/>
<gene>
    <name evidence="19" type="ORF">TRIADDRAFT_60868</name>
</gene>
<sequence>MASPQKLLALVSTSNRENLPWFATQLYEFGYEIVASGGTAACLRSNYIPVVDVSQITRHREMLAGRVKTLHPAIHSGILARNCPEDLQEMVEFGYQFFDVVVCNLYPFEEIAKRGIKIDDAIEQIDIGGVTLLRAAAKNYQRVTAVCDPNDYQRICSEIEASQENRTTLGLRKELALKALNTTAAYDFAISNYLRYEFKAGTSQMDLRYGMNSHQKEAQIFTFSDVLPVATLNGKPSFINMLDALNSWQLVQELRNISSLPAAASFKHVSPAGAAVAVPLSSAEVLSSMVKGFELTAQATAYARARSADRLSSFGDWIALSDICDIATAKLICADISDGVIAPEYHPDALAMLKKKKSGKFIILTMNSSYRPSIKEYRTVFGLHLQQERNNSVINREALSDILTRAKDLPSSAILDLLVATIAVKYAQSNSVCYACNGQIIGLGAGQQSRIHCVRLAGEKAKLWWLRQHPYLATAQFKNYVQRSEMNNIIDVYVRGTLDIDIPKTDWESYWEKEPQELSMDERQKWLSKLGQLSMSSDAFFPFRDSINFASTIGVQYIATPMGSTRDDDIISACNDKNIVLTRLPERLFHH</sequence>
<dbReference type="SUPFAM" id="SSF53927">
    <property type="entry name" value="Cytidine deaminase-like"/>
    <property type="match status" value="1"/>
</dbReference>
<dbReference type="Pfam" id="PF02142">
    <property type="entry name" value="MGS"/>
    <property type="match status" value="1"/>
</dbReference>
<evidence type="ECO:0000256" key="3">
    <source>
        <dbReference type="ARBA" id="ARBA00004844"/>
    </source>
</evidence>
<dbReference type="OrthoDB" id="6017153at2759"/>
<dbReference type="SUPFAM" id="SSF52335">
    <property type="entry name" value="Methylglyoxal synthase-like"/>
    <property type="match status" value="1"/>
</dbReference>
<evidence type="ECO:0000256" key="2">
    <source>
        <dbReference type="ARBA" id="ARBA00004514"/>
    </source>
</evidence>
<dbReference type="UniPathway" id="UPA00074">
    <property type="reaction ID" value="UER00133"/>
</dbReference>
<dbReference type="EC" id="3.5.4.10" evidence="7"/>
<organism evidence="19 20">
    <name type="scientific">Trichoplax adhaerens</name>
    <name type="common">Trichoplax reptans</name>
    <dbReference type="NCBI Taxonomy" id="10228"/>
    <lineage>
        <taxon>Eukaryota</taxon>
        <taxon>Metazoa</taxon>
        <taxon>Placozoa</taxon>
        <taxon>Uniplacotomia</taxon>
        <taxon>Trichoplacea</taxon>
        <taxon>Trichoplacidae</taxon>
        <taxon>Trichoplax</taxon>
    </lineage>
</organism>
<comment type="pathway">
    <text evidence="4">Purine metabolism; IMP biosynthesis via de novo pathway; 5-formamido-1-(5-phospho-D-ribosyl)imidazole-4-carboxamide from 5-amino-1-(5-phospho-D-ribosyl)imidazole-4-carboxamide (10-formyl THF route): step 1/1.</text>
</comment>
<dbReference type="STRING" id="10228.B3S9D6"/>
<comment type="subunit">
    <text evidence="15">Homodimer. Associates with internalized INSR complexes on Golgi/endosomal membranes. Interacts with INSR; ATIC together with PRKAA2/AMPK2 and HACD3/PTPLAD1 is proposed to be part of a signaling network regulating INSR autophosphorylation and endocytosis.</text>
</comment>
<evidence type="ECO:0000256" key="16">
    <source>
        <dbReference type="ARBA" id="ARBA00047515"/>
    </source>
</evidence>
<dbReference type="eggNOG" id="KOG2555">
    <property type="taxonomic scope" value="Eukaryota"/>
</dbReference>
<dbReference type="Gene3D" id="3.40.140.20">
    <property type="match status" value="2"/>
</dbReference>
<dbReference type="Proteomes" id="UP000009022">
    <property type="component" value="Unassembled WGS sequence"/>
</dbReference>
<dbReference type="InterPro" id="IPR024051">
    <property type="entry name" value="AICAR_Tfase_dup_dom_sf"/>
</dbReference>
<evidence type="ECO:0000256" key="15">
    <source>
        <dbReference type="ARBA" id="ARBA00046691"/>
    </source>
</evidence>
<dbReference type="InterPro" id="IPR036914">
    <property type="entry name" value="MGS-like_dom_sf"/>
</dbReference>
<keyword evidence="12" id="KW-0378">Hydrolase</keyword>
<dbReference type="GO" id="GO:0004643">
    <property type="term" value="F:phosphoribosylaminoimidazolecarboxamide formyltransferase activity"/>
    <property type="evidence" value="ECO:0000318"/>
    <property type="project" value="GO_Central"/>
</dbReference>
<evidence type="ECO:0000256" key="10">
    <source>
        <dbReference type="ARBA" id="ARBA00022679"/>
    </source>
</evidence>
<comment type="catalytic activity">
    <reaction evidence="17">
        <text>IMP + H2O = 5-formamido-1-(5-phospho-D-ribosyl)imidazole-4-carboxamide</text>
        <dbReference type="Rhea" id="RHEA:18445"/>
        <dbReference type="ChEBI" id="CHEBI:15377"/>
        <dbReference type="ChEBI" id="CHEBI:58053"/>
        <dbReference type="ChEBI" id="CHEBI:58467"/>
        <dbReference type="EC" id="3.5.4.10"/>
    </reaction>
    <physiologicalReaction direction="right-to-left" evidence="17">
        <dbReference type="Rhea" id="RHEA:18447"/>
    </physiologicalReaction>
</comment>